<dbReference type="Pfam" id="PF17280">
    <property type="entry name" value="DUF5345"/>
    <property type="match status" value="1"/>
</dbReference>
<reference evidence="2 3" key="1">
    <citation type="submission" date="2023-05" db="EMBL/GenBank/DDBJ databases">
        <title>Comparative genomics reveals the evidence of polycyclic aromatic hydrocarbons degradation in moderately halophilic genus Pontibacillus.</title>
        <authorList>
            <person name="Yang H."/>
            <person name="Qian Z."/>
        </authorList>
    </citation>
    <scope>NUCLEOTIDE SEQUENCE [LARGE SCALE GENOMIC DNA]</scope>
    <source>
        <strain evidence="3">HN14</strain>
    </source>
</reference>
<dbReference type="Proteomes" id="UP001236652">
    <property type="component" value="Chromosome"/>
</dbReference>
<proteinExistence type="predicted"/>
<feature type="transmembrane region" description="Helical" evidence="1">
    <location>
        <begin position="77"/>
        <end position="95"/>
    </location>
</feature>
<feature type="transmembrane region" description="Helical" evidence="1">
    <location>
        <begin position="50"/>
        <end position="71"/>
    </location>
</feature>
<sequence length="107" mass="12856">MTKNREGSTFQHRLIHELHEYHESIEVEEPEFDHLLHLVQTEQEKWQERIWIELMLLWGISAFILTLLALTYVYTPLIFGLFQVAAITGLAIYFYKEKVKEMRYDPS</sequence>
<name>A0ABY8UV26_9BACI</name>
<keyword evidence="1" id="KW-1133">Transmembrane helix</keyword>
<dbReference type="InterPro" id="IPR035238">
    <property type="entry name" value="DUF5345"/>
</dbReference>
<evidence type="ECO:0000313" key="2">
    <source>
        <dbReference type="EMBL" id="WIF96344.1"/>
    </source>
</evidence>
<evidence type="ECO:0000256" key="1">
    <source>
        <dbReference type="SAM" id="Phobius"/>
    </source>
</evidence>
<protein>
    <submittedName>
        <fullName evidence="2">DUF5345 family protein</fullName>
    </submittedName>
</protein>
<evidence type="ECO:0000313" key="3">
    <source>
        <dbReference type="Proteomes" id="UP001236652"/>
    </source>
</evidence>
<keyword evidence="1" id="KW-0812">Transmembrane</keyword>
<organism evidence="2 3">
    <name type="scientific">Pontibacillus chungwhensis</name>
    <dbReference type="NCBI Taxonomy" id="265426"/>
    <lineage>
        <taxon>Bacteria</taxon>
        <taxon>Bacillati</taxon>
        <taxon>Bacillota</taxon>
        <taxon>Bacilli</taxon>
        <taxon>Bacillales</taxon>
        <taxon>Bacillaceae</taxon>
        <taxon>Pontibacillus</taxon>
    </lineage>
</organism>
<keyword evidence="3" id="KW-1185">Reference proteome</keyword>
<dbReference type="EMBL" id="CP126446">
    <property type="protein sequence ID" value="WIF96344.1"/>
    <property type="molecule type" value="Genomic_DNA"/>
</dbReference>
<accession>A0ABY8UV26</accession>
<keyword evidence="1" id="KW-0472">Membrane</keyword>
<gene>
    <name evidence="2" type="ORF">QNI29_11320</name>
</gene>
<dbReference type="RefSeq" id="WP_231416597.1">
    <property type="nucleotide sequence ID" value="NZ_CP126446.1"/>
</dbReference>